<feature type="signal peptide" evidence="1">
    <location>
        <begin position="1"/>
        <end position="17"/>
    </location>
</feature>
<feature type="chain" id="PRO_5018244017" description="DUF7137 domain-containing protein" evidence="1">
    <location>
        <begin position="18"/>
        <end position="209"/>
    </location>
</feature>
<dbReference type="AlphaFoldDB" id="A0A3G2S684"/>
<evidence type="ECO:0000313" key="3">
    <source>
        <dbReference type="EMBL" id="AYO42812.1"/>
    </source>
</evidence>
<proteinExistence type="predicted"/>
<protein>
    <recommendedName>
        <fullName evidence="2">DUF7137 domain-containing protein</fullName>
    </recommendedName>
</protein>
<reference evidence="3 4" key="1">
    <citation type="submission" date="2018-10" db="EMBL/GenBank/DDBJ databases">
        <title>Complete genome sequence of Malassezia restricta CBS 7877.</title>
        <authorList>
            <person name="Morand S.C."/>
            <person name="Bertignac M."/>
            <person name="Iltis A."/>
            <person name="Kolder I."/>
            <person name="Pirovano W."/>
            <person name="Jourdain R."/>
            <person name="Clavaud C."/>
        </authorList>
    </citation>
    <scope>NUCLEOTIDE SEQUENCE [LARGE SCALE GENOMIC DNA]</scope>
    <source>
        <strain evidence="3 4">CBS 7877</strain>
    </source>
</reference>
<accession>A0A3G2S684</accession>
<name>A0A3G2S684_MALR7</name>
<dbReference type="PANTHER" id="PTHR42028:SF1">
    <property type="entry name" value="YALI0E30657P"/>
    <property type="match status" value="1"/>
</dbReference>
<feature type="domain" description="DUF7137" evidence="2">
    <location>
        <begin position="35"/>
        <end position="175"/>
    </location>
</feature>
<evidence type="ECO:0000259" key="2">
    <source>
        <dbReference type="Pfam" id="PF23585"/>
    </source>
</evidence>
<keyword evidence="4" id="KW-1185">Reference proteome</keyword>
<organism evidence="3 4">
    <name type="scientific">Malassezia restricta (strain ATCC 96810 / NBRC 103918 / CBS 7877)</name>
    <name type="common">Seborrheic dermatitis infection agent</name>
    <dbReference type="NCBI Taxonomy" id="425264"/>
    <lineage>
        <taxon>Eukaryota</taxon>
        <taxon>Fungi</taxon>
        <taxon>Dikarya</taxon>
        <taxon>Basidiomycota</taxon>
        <taxon>Ustilaginomycotina</taxon>
        <taxon>Malasseziomycetes</taxon>
        <taxon>Malasseziales</taxon>
        <taxon>Malasseziaceae</taxon>
        <taxon>Malassezia</taxon>
    </lineage>
</organism>
<evidence type="ECO:0000256" key="1">
    <source>
        <dbReference type="SAM" id="SignalP"/>
    </source>
</evidence>
<dbReference type="OrthoDB" id="2435509at2759"/>
<gene>
    <name evidence="3" type="ORF">DNF11_1862</name>
</gene>
<dbReference type="PANTHER" id="PTHR42028">
    <property type="entry name" value="CHROMOSOME 1, WHOLE GENOME SHOTGUN SEQUENCE"/>
    <property type="match status" value="1"/>
</dbReference>
<evidence type="ECO:0000313" key="4">
    <source>
        <dbReference type="Proteomes" id="UP000269793"/>
    </source>
</evidence>
<sequence>MKLGACVIAALVGVVCAATPAPTRTLAVRGDEDKLPAGGLTITEPAQTAQASYYKIAPHETITFGWNFTSLKATPTRLYVVASCSKNGNTYPIAPSPQGIPGDATSVTWYPYGYHIDAQKNGDPDLVVDKYRLMIYDEKGPGGLAKGGEFQPNNMAEFSMYFPMKYTPLSEWTCHACNGASRPSAPAAPAMLGALSALACMAAAGFACL</sequence>
<dbReference type="InterPro" id="IPR055561">
    <property type="entry name" value="DUF7137"/>
</dbReference>
<dbReference type="VEuPathDB" id="FungiDB:DNF11_1862"/>
<keyword evidence="1" id="KW-0732">Signal</keyword>
<dbReference type="EMBL" id="CP033150">
    <property type="protein sequence ID" value="AYO42812.1"/>
    <property type="molecule type" value="Genomic_DNA"/>
</dbReference>
<dbReference type="Proteomes" id="UP000269793">
    <property type="component" value="Chromosome III"/>
</dbReference>
<dbReference type="Pfam" id="PF23585">
    <property type="entry name" value="DUF7137"/>
    <property type="match status" value="1"/>
</dbReference>